<dbReference type="EMBL" id="GBRH01274135">
    <property type="protein sequence ID" value="JAD23760.1"/>
    <property type="molecule type" value="Transcribed_RNA"/>
</dbReference>
<organism evidence="2">
    <name type="scientific">Arundo donax</name>
    <name type="common">Giant reed</name>
    <name type="synonym">Donax arundinaceus</name>
    <dbReference type="NCBI Taxonomy" id="35708"/>
    <lineage>
        <taxon>Eukaryota</taxon>
        <taxon>Viridiplantae</taxon>
        <taxon>Streptophyta</taxon>
        <taxon>Embryophyta</taxon>
        <taxon>Tracheophyta</taxon>
        <taxon>Spermatophyta</taxon>
        <taxon>Magnoliopsida</taxon>
        <taxon>Liliopsida</taxon>
        <taxon>Poales</taxon>
        <taxon>Poaceae</taxon>
        <taxon>PACMAD clade</taxon>
        <taxon>Arundinoideae</taxon>
        <taxon>Arundineae</taxon>
        <taxon>Arundo</taxon>
    </lineage>
</organism>
<dbReference type="AlphaFoldDB" id="A0A0A8YEY5"/>
<evidence type="ECO:0000256" key="1">
    <source>
        <dbReference type="SAM" id="Phobius"/>
    </source>
</evidence>
<feature type="transmembrane region" description="Helical" evidence="1">
    <location>
        <begin position="25"/>
        <end position="47"/>
    </location>
</feature>
<keyword evidence="1" id="KW-0812">Transmembrane</keyword>
<sequence>MHLQDFLSTHSQQLLNLYQKTTGRLLGVMVLVLYLSLTDVMCQISLLSG</sequence>
<proteinExistence type="predicted"/>
<accession>A0A0A8YEY5</accession>
<reference evidence="2" key="2">
    <citation type="journal article" date="2015" name="Data Brief">
        <title>Shoot transcriptome of the giant reed, Arundo donax.</title>
        <authorList>
            <person name="Barrero R.A."/>
            <person name="Guerrero F.D."/>
            <person name="Moolhuijzen P."/>
            <person name="Goolsby J.A."/>
            <person name="Tidwell J."/>
            <person name="Bellgard S.E."/>
            <person name="Bellgard M.I."/>
        </authorList>
    </citation>
    <scope>NUCLEOTIDE SEQUENCE</scope>
    <source>
        <tissue evidence="2">Shoot tissue taken approximately 20 cm above the soil surface</tissue>
    </source>
</reference>
<protein>
    <submittedName>
        <fullName evidence="2">Uncharacterized protein</fullName>
    </submittedName>
</protein>
<keyword evidence="1" id="KW-0472">Membrane</keyword>
<name>A0A0A8YEY5_ARUDO</name>
<reference evidence="2" key="1">
    <citation type="submission" date="2014-09" db="EMBL/GenBank/DDBJ databases">
        <authorList>
            <person name="Magalhaes I.L.F."/>
            <person name="Oliveira U."/>
            <person name="Santos F.R."/>
            <person name="Vidigal T.H.D.A."/>
            <person name="Brescovit A.D."/>
            <person name="Santos A.J."/>
        </authorList>
    </citation>
    <scope>NUCLEOTIDE SEQUENCE</scope>
    <source>
        <tissue evidence="2">Shoot tissue taken approximately 20 cm above the soil surface</tissue>
    </source>
</reference>
<keyword evidence="1" id="KW-1133">Transmembrane helix</keyword>
<evidence type="ECO:0000313" key="2">
    <source>
        <dbReference type="EMBL" id="JAD23760.1"/>
    </source>
</evidence>